<dbReference type="Proteomes" id="UP001156102">
    <property type="component" value="Unassembled WGS sequence"/>
</dbReference>
<comment type="caution">
    <text evidence="1">The sequence shown here is derived from an EMBL/GenBank/DDBJ whole genome shotgun (WGS) entry which is preliminary data.</text>
</comment>
<name>A0AA42BR62_9BACI</name>
<organism evidence="1 2">
    <name type="scientific">Ectobacillus ponti</name>
    <dbReference type="NCBI Taxonomy" id="2961894"/>
    <lineage>
        <taxon>Bacteria</taxon>
        <taxon>Bacillati</taxon>
        <taxon>Bacillota</taxon>
        <taxon>Bacilli</taxon>
        <taxon>Bacillales</taxon>
        <taxon>Bacillaceae</taxon>
        <taxon>Ectobacillus</taxon>
    </lineage>
</organism>
<dbReference type="AlphaFoldDB" id="A0AA42BR62"/>
<dbReference type="EMBL" id="JANCLT010000005">
    <property type="protein sequence ID" value="MCP8969159.1"/>
    <property type="molecule type" value="Genomic_DNA"/>
</dbReference>
<accession>A0AA42BR62</accession>
<evidence type="ECO:0000313" key="1">
    <source>
        <dbReference type="EMBL" id="MCP8969159.1"/>
    </source>
</evidence>
<dbReference type="RefSeq" id="WP_254759072.1">
    <property type="nucleotide sequence ID" value="NZ_JANCLT010000005.1"/>
</dbReference>
<evidence type="ECO:0000313" key="2">
    <source>
        <dbReference type="Proteomes" id="UP001156102"/>
    </source>
</evidence>
<sequence>MKATDEFQVYEVKWDDFTAALRAEMKRQVGADIIDRVVCDLADGFEVYTYIQGDLDFDFKDALERKYGTDASLPNILTILLLATIYNTSESNIRLHADNKENPVVEVYIKKSA</sequence>
<keyword evidence="2" id="KW-1185">Reference proteome</keyword>
<proteinExistence type="predicted"/>
<protein>
    <submittedName>
        <fullName evidence="1">Uncharacterized protein</fullName>
    </submittedName>
</protein>
<reference evidence="1" key="1">
    <citation type="submission" date="2022-07" db="EMBL/GenBank/DDBJ databases">
        <authorList>
            <person name="Li W.-J."/>
            <person name="Deng Q.-Q."/>
        </authorList>
    </citation>
    <scope>NUCLEOTIDE SEQUENCE</scope>
    <source>
        <strain evidence="1">SYSU M60031</strain>
    </source>
</reference>
<gene>
    <name evidence="1" type="ORF">NK662_11465</name>
</gene>